<organism evidence="8 9">
    <name type="scientific">Legionella beliardensis</name>
    <dbReference type="NCBI Taxonomy" id="91822"/>
    <lineage>
        <taxon>Bacteria</taxon>
        <taxon>Pseudomonadati</taxon>
        <taxon>Pseudomonadota</taxon>
        <taxon>Gammaproteobacteria</taxon>
        <taxon>Legionellales</taxon>
        <taxon>Legionellaceae</taxon>
        <taxon>Legionella</taxon>
    </lineage>
</organism>
<dbReference type="Proteomes" id="UP000254968">
    <property type="component" value="Unassembled WGS sequence"/>
</dbReference>
<evidence type="ECO:0000256" key="5">
    <source>
        <dbReference type="ARBA" id="ARBA00023136"/>
    </source>
</evidence>
<feature type="transmembrane region" description="Helical" evidence="6">
    <location>
        <begin position="50"/>
        <end position="68"/>
    </location>
</feature>
<dbReference type="EMBL" id="UGNV01000003">
    <property type="protein sequence ID" value="STX55548.1"/>
    <property type="molecule type" value="Genomic_DNA"/>
</dbReference>
<dbReference type="GO" id="GO:0022857">
    <property type="term" value="F:transmembrane transporter activity"/>
    <property type="evidence" value="ECO:0007669"/>
    <property type="project" value="InterPro"/>
</dbReference>
<dbReference type="PANTHER" id="PTHR43124">
    <property type="entry name" value="PURINE EFFLUX PUMP PBUE"/>
    <property type="match status" value="1"/>
</dbReference>
<comment type="subcellular location">
    <subcellularLocation>
        <location evidence="1">Cell membrane</location>
        <topology evidence="1">Multi-pass membrane protein</topology>
    </subcellularLocation>
</comment>
<keyword evidence="2" id="KW-1003">Cell membrane</keyword>
<keyword evidence="4 6" id="KW-1133">Transmembrane helix</keyword>
<name>A0A378JSI2_9GAMM</name>
<dbReference type="InterPro" id="IPR020846">
    <property type="entry name" value="MFS_dom"/>
</dbReference>
<evidence type="ECO:0000256" key="1">
    <source>
        <dbReference type="ARBA" id="ARBA00004651"/>
    </source>
</evidence>
<dbReference type="GO" id="GO:0005886">
    <property type="term" value="C:plasma membrane"/>
    <property type="evidence" value="ECO:0007669"/>
    <property type="project" value="UniProtKB-SubCell"/>
</dbReference>
<dbReference type="PROSITE" id="PS50850">
    <property type="entry name" value="MFS"/>
    <property type="match status" value="1"/>
</dbReference>
<feature type="transmembrane region" description="Helical" evidence="6">
    <location>
        <begin position="336"/>
        <end position="359"/>
    </location>
</feature>
<feature type="transmembrane region" description="Helical" evidence="6">
    <location>
        <begin position="212"/>
        <end position="237"/>
    </location>
</feature>
<feature type="transmembrane region" description="Helical" evidence="6">
    <location>
        <begin position="75"/>
        <end position="94"/>
    </location>
</feature>
<keyword evidence="5 6" id="KW-0472">Membrane</keyword>
<evidence type="ECO:0000256" key="3">
    <source>
        <dbReference type="ARBA" id="ARBA00022692"/>
    </source>
</evidence>
<feature type="transmembrane region" description="Helical" evidence="6">
    <location>
        <begin position="12"/>
        <end position="30"/>
    </location>
</feature>
<dbReference type="InterPro" id="IPR011701">
    <property type="entry name" value="MFS"/>
</dbReference>
<feature type="transmembrane region" description="Helical" evidence="6">
    <location>
        <begin position="243"/>
        <end position="265"/>
    </location>
</feature>
<evidence type="ECO:0000313" key="8">
    <source>
        <dbReference type="EMBL" id="STX55548.1"/>
    </source>
</evidence>
<feature type="transmembrane region" description="Helical" evidence="6">
    <location>
        <begin position="106"/>
        <end position="128"/>
    </location>
</feature>
<dbReference type="InterPro" id="IPR036259">
    <property type="entry name" value="MFS_trans_sf"/>
</dbReference>
<evidence type="ECO:0000256" key="6">
    <source>
        <dbReference type="SAM" id="Phobius"/>
    </source>
</evidence>
<dbReference type="RefSeq" id="WP_115304172.1">
    <property type="nucleotide sequence ID" value="NZ_CAAAHO010000009.1"/>
</dbReference>
<dbReference type="OrthoDB" id="5670831at2"/>
<evidence type="ECO:0000259" key="7">
    <source>
        <dbReference type="PROSITE" id="PS50850"/>
    </source>
</evidence>
<gene>
    <name evidence="8" type="primary">ydhC_3</name>
    <name evidence="8" type="ORF">NCTC13315_02919</name>
</gene>
<feature type="transmembrane region" description="Helical" evidence="6">
    <location>
        <begin position="164"/>
        <end position="186"/>
    </location>
</feature>
<feature type="transmembrane region" description="Helical" evidence="6">
    <location>
        <begin position="304"/>
        <end position="324"/>
    </location>
</feature>
<keyword evidence="9" id="KW-1185">Reference proteome</keyword>
<feature type="domain" description="Major facilitator superfamily (MFS) profile" evidence="7">
    <location>
        <begin position="11"/>
        <end position="395"/>
    </location>
</feature>
<protein>
    <submittedName>
        <fullName evidence="8">Multidrug resistance protein D</fullName>
    </submittedName>
</protein>
<dbReference type="Pfam" id="PF07690">
    <property type="entry name" value="MFS_1"/>
    <property type="match status" value="1"/>
</dbReference>
<dbReference type="Gene3D" id="1.20.1720.10">
    <property type="entry name" value="Multidrug resistance protein D"/>
    <property type="match status" value="1"/>
</dbReference>
<dbReference type="PANTHER" id="PTHR43124:SF3">
    <property type="entry name" value="CHLORAMPHENICOL EFFLUX PUMP RV0191"/>
    <property type="match status" value="1"/>
</dbReference>
<evidence type="ECO:0000256" key="2">
    <source>
        <dbReference type="ARBA" id="ARBA00022475"/>
    </source>
</evidence>
<reference evidence="8 9" key="1">
    <citation type="submission" date="2018-06" db="EMBL/GenBank/DDBJ databases">
        <authorList>
            <consortium name="Pathogen Informatics"/>
            <person name="Doyle S."/>
        </authorList>
    </citation>
    <scope>NUCLEOTIDE SEQUENCE [LARGE SCALE GENOMIC DNA]</scope>
    <source>
        <strain evidence="8 9">NCTC13315</strain>
    </source>
</reference>
<evidence type="ECO:0000256" key="4">
    <source>
        <dbReference type="ARBA" id="ARBA00022989"/>
    </source>
</evidence>
<keyword evidence="3 6" id="KW-0812">Transmembrane</keyword>
<evidence type="ECO:0000313" key="9">
    <source>
        <dbReference type="Proteomes" id="UP000254968"/>
    </source>
</evidence>
<accession>A0A378JSI2</accession>
<dbReference type="AlphaFoldDB" id="A0A378JSI2"/>
<dbReference type="SUPFAM" id="SSF103473">
    <property type="entry name" value="MFS general substrate transporter"/>
    <property type="match status" value="1"/>
</dbReference>
<dbReference type="InterPro" id="IPR050189">
    <property type="entry name" value="MFS_Efflux_Transporters"/>
</dbReference>
<feature type="transmembrane region" description="Helical" evidence="6">
    <location>
        <begin position="277"/>
        <end position="298"/>
    </location>
</feature>
<sequence>MTILTWAPNKLIIFAIANGLVAQFAMDIYIPAMPAIAKALHTTIDYIQLSYFYFMLGFGLSVFLYGFLNKIINYRYIFLICNGVFLIATLLIIFSADMVYFLALRFLQGMGAGFGSMAIIITIIYLFFPPRKLGIIISYSVFFLTLANILAPAIGGYLQELYGWQSSFIFLFILSFLLLTSGYCFLPKIITPPKVKISFYSKVKNLLANQQYITHAIYAIICVNIIVCYLVMSSFILQMHLGASIKVSGAIASLISLLFSMGSLLNTFMLSRYLLKTTIFSGLIISFLGIATFLIAGYFTGTSIFAFIIPIFISSLGLGILYPNFVTCGFKDFTGFIIDGTSLLSLMKIFTICLITAFIAFIPDNFLTCALLTGFLFSLLLVLILILNREYLVNY</sequence>
<feature type="transmembrane region" description="Helical" evidence="6">
    <location>
        <begin position="135"/>
        <end position="158"/>
    </location>
</feature>
<feature type="transmembrane region" description="Helical" evidence="6">
    <location>
        <begin position="365"/>
        <end position="387"/>
    </location>
</feature>
<proteinExistence type="predicted"/>